<dbReference type="GeneID" id="302705793"/>
<evidence type="ECO:0000256" key="6">
    <source>
        <dbReference type="HAMAP-Rule" id="MF_01926"/>
    </source>
</evidence>
<dbReference type="GO" id="GO:0005737">
    <property type="term" value="C:cytoplasm"/>
    <property type="evidence" value="ECO:0007669"/>
    <property type="project" value="UniProtKB-SubCell"/>
</dbReference>
<comment type="catalytic activity">
    <reaction evidence="6">
        <text>N(2)-formyl-N(1)-(5-phospho-beta-D-ribosyl)glycinamide + L-glutamine + ATP + H2O = 2-formamido-N(1)-(5-O-phospho-beta-D-ribosyl)acetamidine + L-glutamate + ADP + phosphate + H(+)</text>
        <dbReference type="Rhea" id="RHEA:17129"/>
        <dbReference type="ChEBI" id="CHEBI:15377"/>
        <dbReference type="ChEBI" id="CHEBI:15378"/>
        <dbReference type="ChEBI" id="CHEBI:29985"/>
        <dbReference type="ChEBI" id="CHEBI:30616"/>
        <dbReference type="ChEBI" id="CHEBI:43474"/>
        <dbReference type="ChEBI" id="CHEBI:58359"/>
        <dbReference type="ChEBI" id="CHEBI:147286"/>
        <dbReference type="ChEBI" id="CHEBI:147287"/>
        <dbReference type="ChEBI" id="CHEBI:456216"/>
        <dbReference type="EC" id="6.3.5.3"/>
    </reaction>
</comment>
<dbReference type="eggNOG" id="COG1828">
    <property type="taxonomic scope" value="Bacteria"/>
</dbReference>
<dbReference type="InterPro" id="IPR036604">
    <property type="entry name" value="PurS-like_sf"/>
</dbReference>
<sequence>MTLAKVIVMYKESILDPQGEAVKNALLRLDHKEVKDVRMGKYFEIQLAESVDPEAEIEKMCQELLANVTMESYRYELVDEVQQ</sequence>
<comment type="subunit">
    <text evidence="6">Part of the FGAM synthase complex composed of 1 PurL, 1 PurQ and 2 PurS subunits.</text>
</comment>
<dbReference type="PANTHER" id="PTHR34696">
    <property type="entry name" value="PHOSPHORIBOSYLFORMYLGLYCINAMIDINE SYNTHASE SUBUNIT PURS"/>
    <property type="match status" value="1"/>
</dbReference>
<keyword evidence="1 6" id="KW-0963">Cytoplasm</keyword>
<dbReference type="NCBIfam" id="NF004630">
    <property type="entry name" value="PRK05974.1"/>
    <property type="match status" value="1"/>
</dbReference>
<dbReference type="HOGENOM" id="CLU_164833_3_1_9"/>
<dbReference type="OrthoDB" id="9799101at2"/>
<dbReference type="HAMAP" id="MF_01926">
    <property type="entry name" value="PurS"/>
    <property type="match status" value="1"/>
</dbReference>
<comment type="similarity">
    <text evidence="6">Belongs to the PurS family.</text>
</comment>
<keyword evidence="8" id="KW-1185">Reference proteome</keyword>
<comment type="caution">
    <text evidence="7">The sequence shown here is derived from an EMBL/GenBank/DDBJ whole genome shotgun (WGS) entry which is preliminary data.</text>
</comment>
<dbReference type="InterPro" id="IPR003850">
    <property type="entry name" value="PurS"/>
</dbReference>
<dbReference type="AlphaFoldDB" id="E6LFN3"/>
<evidence type="ECO:0000256" key="4">
    <source>
        <dbReference type="ARBA" id="ARBA00022755"/>
    </source>
</evidence>
<comment type="function">
    <text evidence="6">Part of the phosphoribosylformylglycinamidine synthase complex involved in the purines biosynthetic pathway. Catalyzes the ATP-dependent conversion of formylglycinamide ribonucleotide (FGAR) and glutamine to yield formylglycinamidine ribonucleotide (FGAM) and glutamate. The FGAM synthase complex is composed of three subunits. PurQ produces an ammonia molecule by converting glutamine to glutamate. PurL transfers the ammonia molecule to FGAR to form FGAM in an ATP-dependent manner. PurS interacts with PurQ and PurL and is thought to assist in the transfer of the ammonia molecule from PurQ to PurL.</text>
</comment>
<evidence type="ECO:0000256" key="3">
    <source>
        <dbReference type="ARBA" id="ARBA00022741"/>
    </source>
</evidence>
<gene>
    <name evidence="6 7" type="primary">purS</name>
    <name evidence="7" type="ORF">HMPREF9088_1173</name>
</gene>
<dbReference type="GO" id="GO:0004642">
    <property type="term" value="F:phosphoribosylformylglycinamidine synthase activity"/>
    <property type="evidence" value="ECO:0007669"/>
    <property type="project" value="UniProtKB-UniRule"/>
</dbReference>
<dbReference type="SUPFAM" id="SSF82697">
    <property type="entry name" value="PurS-like"/>
    <property type="match status" value="1"/>
</dbReference>
<dbReference type="NCBIfam" id="TIGR00302">
    <property type="entry name" value="phosphoribosylformylglycinamidine synthase subunit PurS"/>
    <property type="match status" value="1"/>
</dbReference>
<comment type="subcellular location">
    <subcellularLocation>
        <location evidence="6">Cytoplasm</location>
    </subcellularLocation>
</comment>
<keyword evidence="5 6" id="KW-0067">ATP-binding</keyword>
<dbReference type="EMBL" id="AEPV01000041">
    <property type="protein sequence ID" value="EFU73995.1"/>
    <property type="molecule type" value="Genomic_DNA"/>
</dbReference>
<dbReference type="UniPathway" id="UPA00074">
    <property type="reaction ID" value="UER00128"/>
</dbReference>
<evidence type="ECO:0000256" key="2">
    <source>
        <dbReference type="ARBA" id="ARBA00022598"/>
    </source>
</evidence>
<proteinExistence type="inferred from homology"/>
<keyword evidence="2 6" id="KW-0436">Ligase</keyword>
<evidence type="ECO:0000313" key="7">
    <source>
        <dbReference type="EMBL" id="EFU73995.1"/>
    </source>
</evidence>
<evidence type="ECO:0000256" key="1">
    <source>
        <dbReference type="ARBA" id="ARBA00022490"/>
    </source>
</evidence>
<accession>E6LFN3</accession>
<comment type="pathway">
    <text evidence="6">Purine metabolism; IMP biosynthesis via de novo pathway; 5-amino-1-(5-phospho-D-ribosyl)imidazole from N(2)-formyl-N(1)-(5-phospho-D-ribosyl)glycinamide: step 1/2.</text>
</comment>
<dbReference type="GO" id="GO:0005524">
    <property type="term" value="F:ATP binding"/>
    <property type="evidence" value="ECO:0007669"/>
    <property type="project" value="UniProtKB-UniRule"/>
</dbReference>
<dbReference type="PATRIC" id="fig|888064.11.peg.1490"/>
<evidence type="ECO:0000313" key="8">
    <source>
        <dbReference type="Proteomes" id="UP000010296"/>
    </source>
</evidence>
<protein>
    <recommendedName>
        <fullName evidence="6">Phosphoribosylformylglycinamidine synthase subunit PurS</fullName>
        <shortName evidence="6">FGAM synthase</shortName>
        <ecNumber evidence="6">6.3.5.3</ecNumber>
    </recommendedName>
    <alternativeName>
        <fullName evidence="6">Formylglycinamide ribonucleotide amidotransferase subunit III</fullName>
        <shortName evidence="6">FGAR amidotransferase III</shortName>
        <shortName evidence="6">FGAR-AT III</shortName>
    </alternativeName>
    <alternativeName>
        <fullName evidence="6">Phosphoribosylformylglycinamidine synthase subunit III</fullName>
    </alternativeName>
</protein>
<dbReference type="STRING" id="888064.HMPREF9088_1173"/>
<keyword evidence="3 6" id="KW-0547">Nucleotide-binding</keyword>
<reference evidence="7 8" key="1">
    <citation type="submission" date="2010-12" db="EMBL/GenBank/DDBJ databases">
        <authorList>
            <person name="Muzny D."/>
            <person name="Qin X."/>
            <person name="Deng J."/>
            <person name="Jiang H."/>
            <person name="Liu Y."/>
            <person name="Qu J."/>
            <person name="Song X.-Z."/>
            <person name="Zhang L."/>
            <person name="Thornton R."/>
            <person name="Coyle M."/>
            <person name="Francisco L."/>
            <person name="Jackson L."/>
            <person name="Javaid M."/>
            <person name="Korchina V."/>
            <person name="Kovar C."/>
            <person name="Mata R."/>
            <person name="Mathew T."/>
            <person name="Ngo R."/>
            <person name="Nguyen L."/>
            <person name="Nguyen N."/>
            <person name="Okwuonu G."/>
            <person name="Ongeri F."/>
            <person name="Pham C."/>
            <person name="Simmons D."/>
            <person name="Wilczek-Boney K."/>
            <person name="Hale W."/>
            <person name="Jakkamsetti A."/>
            <person name="Pham P."/>
            <person name="Ruth R."/>
            <person name="San Lucas F."/>
            <person name="Warren J."/>
            <person name="Zhang J."/>
            <person name="Zhao Z."/>
            <person name="Zhou C."/>
            <person name="Zhu D."/>
            <person name="Lee S."/>
            <person name="Bess C."/>
            <person name="Blankenburg K."/>
            <person name="Forbes L."/>
            <person name="Fu Q."/>
            <person name="Gubbala S."/>
            <person name="Hirani K."/>
            <person name="Jayaseelan J.C."/>
            <person name="Lara F."/>
            <person name="Munidasa M."/>
            <person name="Palculict T."/>
            <person name="Patil S."/>
            <person name="Pu L.-L."/>
            <person name="Saada N."/>
            <person name="Tang L."/>
            <person name="Weissenberger G."/>
            <person name="Zhu Y."/>
            <person name="Hemphill L."/>
            <person name="Shang Y."/>
            <person name="Youmans B."/>
            <person name="Ayvaz T."/>
            <person name="Ross M."/>
            <person name="Santibanez J."/>
            <person name="Aqrawi P."/>
            <person name="Gross S."/>
            <person name="Joshi V."/>
            <person name="Fowler G."/>
            <person name="Nazareth L."/>
            <person name="Reid J."/>
            <person name="Worley K."/>
            <person name="Petrosino J."/>
            <person name="Highlander S."/>
            <person name="Gibbs R."/>
        </authorList>
    </citation>
    <scope>NUCLEOTIDE SEQUENCE [LARGE SCALE GENOMIC DNA]</scope>
    <source>
        <strain evidence="8">DSM 15952 / CCUG 50447 / LMG 22039 / TP 1.5</strain>
    </source>
</reference>
<dbReference type="GO" id="GO:0006189">
    <property type="term" value="P:'de novo' IMP biosynthetic process"/>
    <property type="evidence" value="ECO:0007669"/>
    <property type="project" value="UniProtKB-UniRule"/>
</dbReference>
<dbReference type="PANTHER" id="PTHR34696:SF1">
    <property type="entry name" value="PHOSPHORIBOSYLFORMYLGLYCINAMIDINE SYNTHASE SUBUNIT PURS"/>
    <property type="match status" value="1"/>
</dbReference>
<dbReference type="Pfam" id="PF02700">
    <property type="entry name" value="PurS"/>
    <property type="match status" value="1"/>
</dbReference>
<dbReference type="EC" id="6.3.5.3" evidence="6"/>
<evidence type="ECO:0000256" key="5">
    <source>
        <dbReference type="ARBA" id="ARBA00022840"/>
    </source>
</evidence>
<name>E6LFN3_ENTI1</name>
<dbReference type="Proteomes" id="UP000010296">
    <property type="component" value="Unassembled WGS sequence"/>
</dbReference>
<dbReference type="Gene3D" id="3.30.1280.10">
    <property type="entry name" value="Phosphoribosylformylglycinamidine synthase subunit PurS"/>
    <property type="match status" value="1"/>
</dbReference>
<organism evidence="7 8">
    <name type="scientific">Enterococcus italicus (strain DSM 15952 / CCUG 50447 / LMG 22039 / TP 1.5)</name>
    <dbReference type="NCBI Taxonomy" id="888064"/>
    <lineage>
        <taxon>Bacteria</taxon>
        <taxon>Bacillati</taxon>
        <taxon>Bacillota</taxon>
        <taxon>Bacilli</taxon>
        <taxon>Lactobacillales</taxon>
        <taxon>Enterococcaceae</taxon>
        <taxon>Enterococcus</taxon>
    </lineage>
</organism>
<keyword evidence="4 6" id="KW-0658">Purine biosynthesis</keyword>
<dbReference type="RefSeq" id="WP_007208191.1">
    <property type="nucleotide sequence ID" value="NZ_GL622241.1"/>
</dbReference>